<dbReference type="AlphaFoldDB" id="A0A317JZX7"/>
<proteinExistence type="predicted"/>
<comment type="caution">
    <text evidence="3">The sequence shown here is derived from an EMBL/GenBank/DDBJ whole genome shotgun (WGS) entry which is preliminary data.</text>
</comment>
<protein>
    <submittedName>
        <fullName evidence="3">Uncharacterized protein</fullName>
    </submittedName>
</protein>
<dbReference type="RefSeq" id="WP_109945846.1">
    <property type="nucleotide sequence ID" value="NZ_QGGF01000472.1"/>
</dbReference>
<feature type="compositionally biased region" description="Pro residues" evidence="1">
    <location>
        <begin position="1"/>
        <end position="29"/>
    </location>
</feature>
<sequence>MSQPPSNPYPGSYPPPQQQPGGYPPPQQPGPQYGGYPSAPQQPSPQYGGQPGQQYGGYPTEQQAPQYGGGYGSEQPASPYGYLETGQPQGSPAGPPPKKKSNLGRILLITLAVVVVLCLGGAAVLWFAAKDEVGDVVDATKTRVAAPATLGGRAKVTDAELTSAADEMLAEMKKDVPDATSTAGGFYGNPAKKDLVMIAAASGVMANPKGELDTATKDLSTELAVKEFKTVEPGPLGGDARCGDGKADDVPVGVCVWADRGSLGMIITYFKSTADLQSEFVTMRGEIEQKG</sequence>
<feature type="region of interest" description="Disordered" evidence="1">
    <location>
        <begin position="1"/>
        <end position="98"/>
    </location>
</feature>
<keyword evidence="2" id="KW-0472">Membrane</keyword>
<evidence type="ECO:0000313" key="3">
    <source>
        <dbReference type="EMBL" id="PWU46306.1"/>
    </source>
</evidence>
<evidence type="ECO:0000313" key="4">
    <source>
        <dbReference type="Proteomes" id="UP000245683"/>
    </source>
</evidence>
<reference evidence="4" key="1">
    <citation type="submission" date="2018-05" db="EMBL/GenBank/DDBJ databases">
        <title>Micromonospora globispora sp. nov. and Micromonospora rugosa sp. nov., isolated from marine sediment.</title>
        <authorList>
            <person name="Carro L."/>
            <person name="Aysel V."/>
            <person name="Cetin D."/>
            <person name="Igual J.M."/>
            <person name="Klenk H.-P."/>
            <person name="Trujillo M.E."/>
            <person name="Sahin N."/>
        </authorList>
    </citation>
    <scope>NUCLEOTIDE SEQUENCE [LARGE SCALE GENOMIC DNA]</scope>
    <source>
        <strain evidence="4">S2904</strain>
    </source>
</reference>
<accession>A0A317JZX7</accession>
<keyword evidence="4" id="KW-1185">Reference proteome</keyword>
<keyword evidence="2" id="KW-1133">Transmembrane helix</keyword>
<organism evidence="3 4">
    <name type="scientific">Micromonospora globispora</name>
    <dbReference type="NCBI Taxonomy" id="1450148"/>
    <lineage>
        <taxon>Bacteria</taxon>
        <taxon>Bacillati</taxon>
        <taxon>Actinomycetota</taxon>
        <taxon>Actinomycetes</taxon>
        <taxon>Micromonosporales</taxon>
        <taxon>Micromonosporaceae</taxon>
        <taxon>Micromonospora</taxon>
    </lineage>
</organism>
<keyword evidence="2" id="KW-0812">Transmembrane</keyword>
<feature type="transmembrane region" description="Helical" evidence="2">
    <location>
        <begin position="106"/>
        <end position="129"/>
    </location>
</feature>
<gene>
    <name evidence="3" type="ORF">DLJ46_18230</name>
</gene>
<evidence type="ECO:0000256" key="2">
    <source>
        <dbReference type="SAM" id="Phobius"/>
    </source>
</evidence>
<dbReference type="EMBL" id="QGSV01000222">
    <property type="protein sequence ID" value="PWU46306.1"/>
    <property type="molecule type" value="Genomic_DNA"/>
</dbReference>
<dbReference type="Proteomes" id="UP000245683">
    <property type="component" value="Unassembled WGS sequence"/>
</dbReference>
<feature type="compositionally biased region" description="Low complexity" evidence="1">
    <location>
        <begin position="30"/>
        <end position="48"/>
    </location>
</feature>
<name>A0A317JZX7_9ACTN</name>
<dbReference type="OrthoDB" id="3868477at2"/>
<evidence type="ECO:0000256" key="1">
    <source>
        <dbReference type="SAM" id="MobiDB-lite"/>
    </source>
</evidence>